<dbReference type="SUPFAM" id="SSF53822">
    <property type="entry name" value="Periplasmic binding protein-like I"/>
    <property type="match status" value="1"/>
</dbReference>
<name>A0A939J7N0_9HYPH</name>
<evidence type="ECO:0000259" key="4">
    <source>
        <dbReference type="PROSITE" id="PS50932"/>
    </source>
</evidence>
<dbReference type="CDD" id="cd01392">
    <property type="entry name" value="HTH_LacI"/>
    <property type="match status" value="1"/>
</dbReference>
<dbReference type="PANTHER" id="PTHR30146:SF152">
    <property type="entry name" value="TRANSCRIPTIONAL REGULATORY PROTEIN"/>
    <property type="match status" value="1"/>
</dbReference>
<dbReference type="InterPro" id="IPR010982">
    <property type="entry name" value="Lambda_DNA-bd_dom_sf"/>
</dbReference>
<dbReference type="InterPro" id="IPR000843">
    <property type="entry name" value="HTH_LacI"/>
</dbReference>
<keyword evidence="2 5" id="KW-0238">DNA-binding</keyword>
<dbReference type="Gene3D" id="3.40.50.2300">
    <property type="match status" value="2"/>
</dbReference>
<dbReference type="Gene3D" id="1.10.260.40">
    <property type="entry name" value="lambda repressor-like DNA-binding domains"/>
    <property type="match status" value="1"/>
</dbReference>
<keyword evidence="6" id="KW-1185">Reference proteome</keyword>
<dbReference type="InterPro" id="IPR028082">
    <property type="entry name" value="Peripla_BP_I"/>
</dbReference>
<gene>
    <name evidence="5" type="ORF">J0X15_01980</name>
</gene>
<comment type="caution">
    <text evidence="5">The sequence shown here is derived from an EMBL/GenBank/DDBJ whole genome shotgun (WGS) entry which is preliminary data.</text>
</comment>
<dbReference type="GO" id="GO:0000976">
    <property type="term" value="F:transcription cis-regulatory region binding"/>
    <property type="evidence" value="ECO:0007669"/>
    <property type="project" value="TreeGrafter"/>
</dbReference>
<keyword evidence="1" id="KW-0805">Transcription regulation</keyword>
<protein>
    <submittedName>
        <fullName evidence="5">LacI family DNA-binding transcriptional regulator</fullName>
    </submittedName>
</protein>
<sequence length="353" mass="39095">MKKIPPLSAEFHGLRPTTKDLAKFAGVSRATVDRVLNGREGVKQKTIDKVNQAIQELGFERNLSAANLAKNKSYRFIFVLPRSGDLFLREIVRHIGEAESLLVNDSMAIQVTHLDENDPHRIADYLGELTPKTVDGVAIMAPETPQVRDAILRLHERGVRALSFISNQTRTGDNWVGIDNEAAGATAATLLGRFVQGSKGNVLVVSETMKSRDSLERRHGFDRVLNEAFPHLHALPSLETYGSEERAAAILRETVSRQDIVATYILSSEARAPLTVLRGLDQGRGRAMVTIAHERTPYTEEALRAGHLDAVIAQDPGHLARSAIRKLRAMTDQRRTLISQEKIRIEVLLATNL</sequence>
<accession>A0A939J7N0</accession>
<keyword evidence="3" id="KW-0804">Transcription</keyword>
<proteinExistence type="predicted"/>
<dbReference type="GO" id="GO:0003700">
    <property type="term" value="F:DNA-binding transcription factor activity"/>
    <property type="evidence" value="ECO:0007669"/>
    <property type="project" value="TreeGrafter"/>
</dbReference>
<reference evidence="5" key="1">
    <citation type="submission" date="2021-03" db="EMBL/GenBank/DDBJ databases">
        <title>Roseibium sp. CAU 1637 isolated from Incheon.</title>
        <authorList>
            <person name="Kim W."/>
        </authorList>
    </citation>
    <scope>NUCLEOTIDE SEQUENCE</scope>
    <source>
        <strain evidence="5">CAU 1637</strain>
    </source>
</reference>
<dbReference type="InterPro" id="IPR025997">
    <property type="entry name" value="SBP_2_dom"/>
</dbReference>
<dbReference type="EMBL" id="JAFLNF010000001">
    <property type="protein sequence ID" value="MBO0343974.1"/>
    <property type="molecule type" value="Genomic_DNA"/>
</dbReference>
<evidence type="ECO:0000256" key="3">
    <source>
        <dbReference type="ARBA" id="ARBA00023163"/>
    </source>
</evidence>
<evidence type="ECO:0000313" key="5">
    <source>
        <dbReference type="EMBL" id="MBO0343974.1"/>
    </source>
</evidence>
<dbReference type="SMART" id="SM00354">
    <property type="entry name" value="HTH_LACI"/>
    <property type="match status" value="1"/>
</dbReference>
<dbReference type="RefSeq" id="WP_206937806.1">
    <property type="nucleotide sequence ID" value="NZ_JAFLNF010000001.1"/>
</dbReference>
<dbReference type="Pfam" id="PF13407">
    <property type="entry name" value="Peripla_BP_4"/>
    <property type="match status" value="1"/>
</dbReference>
<evidence type="ECO:0000256" key="1">
    <source>
        <dbReference type="ARBA" id="ARBA00023015"/>
    </source>
</evidence>
<dbReference type="SUPFAM" id="SSF47413">
    <property type="entry name" value="lambda repressor-like DNA-binding domains"/>
    <property type="match status" value="1"/>
</dbReference>
<feature type="domain" description="HTH lacI-type" evidence="4">
    <location>
        <begin position="16"/>
        <end position="70"/>
    </location>
</feature>
<dbReference type="Proteomes" id="UP000664779">
    <property type="component" value="Unassembled WGS sequence"/>
</dbReference>
<dbReference type="Pfam" id="PF00356">
    <property type="entry name" value="LacI"/>
    <property type="match status" value="1"/>
</dbReference>
<dbReference type="AlphaFoldDB" id="A0A939J7N0"/>
<dbReference type="PANTHER" id="PTHR30146">
    <property type="entry name" value="LACI-RELATED TRANSCRIPTIONAL REPRESSOR"/>
    <property type="match status" value="1"/>
</dbReference>
<evidence type="ECO:0000256" key="2">
    <source>
        <dbReference type="ARBA" id="ARBA00023125"/>
    </source>
</evidence>
<evidence type="ECO:0000313" key="6">
    <source>
        <dbReference type="Proteomes" id="UP000664779"/>
    </source>
</evidence>
<organism evidence="5 6">
    <name type="scientific">Roseibium limicola</name>
    <dbReference type="NCBI Taxonomy" id="2816037"/>
    <lineage>
        <taxon>Bacteria</taxon>
        <taxon>Pseudomonadati</taxon>
        <taxon>Pseudomonadota</taxon>
        <taxon>Alphaproteobacteria</taxon>
        <taxon>Hyphomicrobiales</taxon>
        <taxon>Stappiaceae</taxon>
        <taxon>Roseibium</taxon>
    </lineage>
</organism>
<dbReference type="CDD" id="cd06307">
    <property type="entry name" value="PBP1_sugar_binding"/>
    <property type="match status" value="1"/>
</dbReference>
<dbReference type="PROSITE" id="PS50932">
    <property type="entry name" value="HTH_LACI_2"/>
    <property type="match status" value="1"/>
</dbReference>